<keyword evidence="2" id="KW-0804">Transcription</keyword>
<dbReference type="OrthoDB" id="9794896at2"/>
<evidence type="ECO:0000313" key="5">
    <source>
        <dbReference type="Proteomes" id="UP000320623"/>
    </source>
</evidence>
<dbReference type="GO" id="GO:0043565">
    <property type="term" value="F:sequence-specific DNA binding"/>
    <property type="evidence" value="ECO:0007669"/>
    <property type="project" value="InterPro"/>
</dbReference>
<protein>
    <submittedName>
        <fullName evidence="4">Helix-turn-helix domain-containing protein</fullName>
    </submittedName>
</protein>
<dbReference type="STRING" id="1643428.GCA_001442855_01866"/>
<name>A0A0S4N958_9BACT</name>
<dbReference type="SUPFAM" id="SSF46689">
    <property type="entry name" value="Homeodomain-like"/>
    <property type="match status" value="1"/>
</dbReference>
<dbReference type="PROSITE" id="PS01124">
    <property type="entry name" value="HTH_ARAC_FAMILY_2"/>
    <property type="match status" value="1"/>
</dbReference>
<dbReference type="Pfam" id="PF12833">
    <property type="entry name" value="HTH_18"/>
    <property type="match status" value="1"/>
</dbReference>
<evidence type="ECO:0000256" key="1">
    <source>
        <dbReference type="ARBA" id="ARBA00023015"/>
    </source>
</evidence>
<accession>A0A0S4N958</accession>
<dbReference type="GO" id="GO:0003700">
    <property type="term" value="F:DNA-binding transcription factor activity"/>
    <property type="evidence" value="ECO:0007669"/>
    <property type="project" value="InterPro"/>
</dbReference>
<evidence type="ECO:0000256" key="2">
    <source>
        <dbReference type="ARBA" id="ARBA00023163"/>
    </source>
</evidence>
<proteinExistence type="predicted"/>
<dbReference type="InterPro" id="IPR009057">
    <property type="entry name" value="Homeodomain-like_sf"/>
</dbReference>
<evidence type="ECO:0000313" key="4">
    <source>
        <dbReference type="EMBL" id="CUU07810.1"/>
    </source>
</evidence>
<gene>
    <name evidence="4" type="ORF">JGI1_01905</name>
</gene>
<dbReference type="EMBL" id="FAOO01000016">
    <property type="protein sequence ID" value="CUU07810.1"/>
    <property type="molecule type" value="Genomic_DNA"/>
</dbReference>
<sequence length="89" mass="10717">MIETYRIDRVIDLIASGVKVKDVFKKCGYRQARTFRGAFKRRLKISPMEFKRELNNCVREEKLNYGGNYEELYLAFSFVLLFFCFKFIH</sequence>
<organism evidence="4 5">
    <name type="scientific">Candidatus Thermokryptus mobilis</name>
    <dbReference type="NCBI Taxonomy" id="1643428"/>
    <lineage>
        <taxon>Bacteria</taxon>
        <taxon>Pseudomonadati</taxon>
        <taxon>Candidatus Kryptoniota</taxon>
        <taxon>Candidatus Thermokryptus</taxon>
    </lineage>
</organism>
<keyword evidence="5" id="KW-1185">Reference proteome</keyword>
<evidence type="ECO:0000259" key="3">
    <source>
        <dbReference type="PROSITE" id="PS01124"/>
    </source>
</evidence>
<reference evidence="5" key="1">
    <citation type="submission" date="2015-11" db="EMBL/GenBank/DDBJ databases">
        <authorList>
            <person name="Varghese N."/>
        </authorList>
    </citation>
    <scope>NUCLEOTIDE SEQUENCE [LARGE SCALE GENOMIC DNA]</scope>
</reference>
<dbReference type="AlphaFoldDB" id="A0A0S4N958"/>
<dbReference type="Proteomes" id="UP000320623">
    <property type="component" value="Unassembled WGS sequence"/>
</dbReference>
<feature type="domain" description="HTH araC/xylS-type" evidence="3">
    <location>
        <begin position="1"/>
        <end position="53"/>
    </location>
</feature>
<dbReference type="Gene3D" id="1.10.10.60">
    <property type="entry name" value="Homeodomain-like"/>
    <property type="match status" value="1"/>
</dbReference>
<keyword evidence="1" id="KW-0805">Transcription regulation</keyword>
<dbReference type="InterPro" id="IPR018060">
    <property type="entry name" value="HTH_AraC"/>
</dbReference>